<evidence type="ECO:0000256" key="3">
    <source>
        <dbReference type="ARBA" id="ARBA00022989"/>
    </source>
</evidence>
<feature type="transmembrane region" description="Helical" evidence="6">
    <location>
        <begin position="167"/>
        <end position="191"/>
    </location>
</feature>
<keyword evidence="5" id="KW-0813">Transport</keyword>
<feature type="transmembrane region" description="Helical" evidence="6">
    <location>
        <begin position="253"/>
        <end position="272"/>
    </location>
</feature>
<evidence type="ECO:0000256" key="4">
    <source>
        <dbReference type="ARBA" id="ARBA00023136"/>
    </source>
</evidence>
<evidence type="ECO:0000256" key="5">
    <source>
        <dbReference type="RuleBase" id="RU000477"/>
    </source>
</evidence>
<accession>A0A2T6ZZG9</accession>
<reference evidence="7 8" key="1">
    <citation type="submission" date="2017-04" db="EMBL/GenBank/DDBJ databases">
        <title>Draft genome sequence of Tuber borchii Vittad., a whitish edible truffle.</title>
        <authorList>
            <consortium name="DOE Joint Genome Institute"/>
            <person name="Murat C."/>
            <person name="Kuo A."/>
            <person name="Barry K.W."/>
            <person name="Clum A."/>
            <person name="Dockter R.B."/>
            <person name="Fauchery L."/>
            <person name="Iotti M."/>
            <person name="Kohler A."/>
            <person name="Labutti K."/>
            <person name="Lindquist E.A."/>
            <person name="Lipzen A."/>
            <person name="Ohm R.A."/>
            <person name="Wang M."/>
            <person name="Grigoriev I.V."/>
            <person name="Zambonelli A."/>
            <person name="Martin F.M."/>
        </authorList>
    </citation>
    <scope>NUCLEOTIDE SEQUENCE [LARGE SCALE GENOMIC DNA]</scope>
    <source>
        <strain evidence="7 8">Tbo3840</strain>
    </source>
</reference>
<dbReference type="GO" id="GO:0016020">
    <property type="term" value="C:membrane"/>
    <property type="evidence" value="ECO:0007669"/>
    <property type="project" value="UniProtKB-SubCell"/>
</dbReference>
<protein>
    <submittedName>
        <fullName evidence="7">Aquaporin-like protein</fullName>
    </submittedName>
</protein>
<dbReference type="Proteomes" id="UP000244722">
    <property type="component" value="Unassembled WGS sequence"/>
</dbReference>
<dbReference type="GO" id="GO:0015267">
    <property type="term" value="F:channel activity"/>
    <property type="evidence" value="ECO:0007669"/>
    <property type="project" value="InterPro"/>
</dbReference>
<name>A0A2T6ZZG9_TUBBO</name>
<dbReference type="OrthoDB" id="3222at2759"/>
<evidence type="ECO:0000313" key="7">
    <source>
        <dbReference type="EMBL" id="PUU80898.1"/>
    </source>
</evidence>
<evidence type="ECO:0000256" key="6">
    <source>
        <dbReference type="SAM" id="Phobius"/>
    </source>
</evidence>
<dbReference type="PANTHER" id="PTHR47002">
    <property type="entry name" value="AQUAPORIN-LIKE"/>
    <property type="match status" value="1"/>
</dbReference>
<evidence type="ECO:0000256" key="2">
    <source>
        <dbReference type="ARBA" id="ARBA00022692"/>
    </source>
</evidence>
<evidence type="ECO:0000256" key="1">
    <source>
        <dbReference type="ARBA" id="ARBA00004141"/>
    </source>
</evidence>
<keyword evidence="3 6" id="KW-1133">Transmembrane helix</keyword>
<dbReference type="Pfam" id="PF00230">
    <property type="entry name" value="MIP"/>
    <property type="match status" value="1"/>
</dbReference>
<keyword evidence="4 6" id="KW-0472">Membrane</keyword>
<comment type="caution">
    <text evidence="7">The sequence shown here is derived from an EMBL/GenBank/DDBJ whole genome shotgun (WGS) entry which is preliminary data.</text>
</comment>
<proteinExistence type="inferred from homology"/>
<organism evidence="7 8">
    <name type="scientific">Tuber borchii</name>
    <name type="common">White truffle</name>
    <dbReference type="NCBI Taxonomy" id="42251"/>
    <lineage>
        <taxon>Eukaryota</taxon>
        <taxon>Fungi</taxon>
        <taxon>Dikarya</taxon>
        <taxon>Ascomycota</taxon>
        <taxon>Pezizomycotina</taxon>
        <taxon>Pezizomycetes</taxon>
        <taxon>Pezizales</taxon>
        <taxon>Tuberaceae</taxon>
        <taxon>Tuber</taxon>
    </lineage>
</organism>
<dbReference type="STRING" id="42251.A0A2T6ZZG9"/>
<keyword evidence="8" id="KW-1185">Reference proteome</keyword>
<feature type="transmembrane region" description="Helical" evidence="6">
    <location>
        <begin position="126"/>
        <end position="146"/>
    </location>
</feature>
<evidence type="ECO:0000313" key="8">
    <source>
        <dbReference type="Proteomes" id="UP000244722"/>
    </source>
</evidence>
<feature type="transmembrane region" description="Helical" evidence="6">
    <location>
        <begin position="221"/>
        <end position="241"/>
    </location>
</feature>
<sequence>MSNLRRESSQEQVLQPNLYHDLFTSPRDIRADYRLSSAFAGRIGGNQRFTISRDDPLFDQIKKDIPDATTDGTWKELCDLRGLAKKDIWKSAIIEFWATLFNTLISGAAGISIAKYGTQYNLSPTTMAAAGGLSILFSLPLFIHAAGPASGGHINSLITIATFTAKLAALPRAIVYVFMQCLGAVAGGFLLRAGLGEADTVGAVVPGCYWAPNAGITNGQAWVIEFSACCTVLFIAFGVGLDPRQRDIFGPALGPILIGVIVGITEFITGIMKPGYTGASMNPSRCLGLVAATQTFRGHWVTWSAGIAAACINGLFYVLIPPYHAEQARDEEKGKQI</sequence>
<dbReference type="InterPro" id="IPR023271">
    <property type="entry name" value="Aquaporin-like"/>
</dbReference>
<dbReference type="Gene3D" id="1.20.1080.10">
    <property type="entry name" value="Glycerol uptake facilitator protein"/>
    <property type="match status" value="1"/>
</dbReference>
<comment type="similarity">
    <text evidence="5">Belongs to the MIP/aquaporin (TC 1.A.8) family.</text>
</comment>
<comment type="subcellular location">
    <subcellularLocation>
        <location evidence="1">Membrane</location>
        <topology evidence="1">Multi-pass membrane protein</topology>
    </subcellularLocation>
</comment>
<dbReference type="AlphaFoldDB" id="A0A2T6ZZG9"/>
<dbReference type="SUPFAM" id="SSF81338">
    <property type="entry name" value="Aquaporin-like"/>
    <property type="match status" value="1"/>
</dbReference>
<gene>
    <name evidence="7" type="ORF">B9Z19DRAFT_1063107</name>
</gene>
<keyword evidence="2 5" id="KW-0812">Transmembrane</keyword>
<dbReference type="PANTHER" id="PTHR47002:SF2">
    <property type="entry name" value="AQUAPORIN AQPAE.A-LIKE"/>
    <property type="match status" value="1"/>
</dbReference>
<dbReference type="EMBL" id="NESQ01000054">
    <property type="protein sequence ID" value="PUU80898.1"/>
    <property type="molecule type" value="Genomic_DNA"/>
</dbReference>
<dbReference type="PRINTS" id="PR00783">
    <property type="entry name" value="MINTRINSICP"/>
</dbReference>
<feature type="transmembrane region" description="Helical" evidence="6">
    <location>
        <begin position="92"/>
        <end position="114"/>
    </location>
</feature>
<dbReference type="InterPro" id="IPR000425">
    <property type="entry name" value="MIP"/>
</dbReference>
<feature type="transmembrane region" description="Helical" evidence="6">
    <location>
        <begin position="300"/>
        <end position="320"/>
    </location>
</feature>